<dbReference type="OrthoDB" id="72892at2759"/>
<dbReference type="InterPro" id="IPR059018">
    <property type="entry name" value="HEAT_URB1"/>
</dbReference>
<dbReference type="HOGENOM" id="CLU_001591_0_0_1"/>
<feature type="domain" description="URB1 N-terminal" evidence="2">
    <location>
        <begin position="221"/>
        <end position="544"/>
    </location>
</feature>
<dbReference type="InterPro" id="IPR039844">
    <property type="entry name" value="URB1"/>
</dbReference>
<reference evidence="5 6" key="1">
    <citation type="submission" date="2014-05" db="EMBL/GenBank/DDBJ databases">
        <title>Draft genome sequence of a rare smut relative, Tilletiaria anomala UBC 951.</title>
        <authorList>
            <consortium name="DOE Joint Genome Institute"/>
            <person name="Toome M."/>
            <person name="Kuo A."/>
            <person name="Henrissat B."/>
            <person name="Lipzen A."/>
            <person name="Tritt A."/>
            <person name="Yoshinaga Y."/>
            <person name="Zane M."/>
            <person name="Barry K."/>
            <person name="Grigoriev I.V."/>
            <person name="Spatafora J.W."/>
            <person name="Aimea M.C."/>
        </authorList>
    </citation>
    <scope>NUCLEOTIDE SEQUENCE [LARGE SCALE GENOMIC DNA]</scope>
    <source>
        <strain evidence="5 6">UBC 951</strain>
    </source>
</reference>
<feature type="region of interest" description="Disordered" evidence="1">
    <location>
        <begin position="1"/>
        <end position="48"/>
    </location>
</feature>
<dbReference type="EMBL" id="JMSN01000078">
    <property type="protein sequence ID" value="KDN41611.1"/>
    <property type="molecule type" value="Genomic_DNA"/>
</dbReference>
<evidence type="ECO:0000256" key="1">
    <source>
        <dbReference type="SAM" id="MobiDB-lite"/>
    </source>
</evidence>
<feature type="domain" description="URB1 C-terminal" evidence="3">
    <location>
        <begin position="1622"/>
        <end position="1822"/>
    </location>
</feature>
<proteinExistence type="predicted"/>
<evidence type="ECO:0000259" key="2">
    <source>
        <dbReference type="Pfam" id="PF11707"/>
    </source>
</evidence>
<feature type="region of interest" description="Disordered" evidence="1">
    <location>
        <begin position="82"/>
        <end position="103"/>
    </location>
</feature>
<keyword evidence="6" id="KW-1185">Reference proteome</keyword>
<dbReference type="InParanoid" id="A0A066VJD5"/>
<comment type="caution">
    <text evidence="5">The sequence shown here is derived from an EMBL/GenBank/DDBJ whole genome shotgun (WGS) entry which is preliminary data.</text>
</comment>
<dbReference type="FunCoup" id="A0A066VJD5">
    <property type="interactions" value="86"/>
</dbReference>
<feature type="domain" description="URB1 central HEAT repeat" evidence="4">
    <location>
        <begin position="905"/>
        <end position="1018"/>
    </location>
</feature>
<evidence type="ECO:0000259" key="3">
    <source>
        <dbReference type="Pfam" id="PF16201"/>
    </source>
</evidence>
<dbReference type="InterPro" id="IPR021714">
    <property type="entry name" value="URB1_N"/>
</dbReference>
<evidence type="ECO:0000313" key="5">
    <source>
        <dbReference type="EMBL" id="KDN41611.1"/>
    </source>
</evidence>
<dbReference type="PANTHER" id="PTHR13500">
    <property type="entry name" value="NUCLEOLAR PRERIBOSOMAL-ASSOCIATED PROTEIN 1"/>
    <property type="match status" value="1"/>
</dbReference>
<dbReference type="PANTHER" id="PTHR13500:SF0">
    <property type="entry name" value="NUCLEOLAR PRE-RIBOSOMAL-ASSOCIATED PROTEIN 1"/>
    <property type="match status" value="1"/>
</dbReference>
<dbReference type="RefSeq" id="XP_013241779.1">
    <property type="nucleotide sequence ID" value="XM_013386325.1"/>
</dbReference>
<dbReference type="GeneID" id="25266113"/>
<organism evidence="5 6">
    <name type="scientific">Tilletiaria anomala (strain ATCC 24038 / CBS 436.72 / UBC 951)</name>
    <dbReference type="NCBI Taxonomy" id="1037660"/>
    <lineage>
        <taxon>Eukaryota</taxon>
        <taxon>Fungi</taxon>
        <taxon>Dikarya</taxon>
        <taxon>Basidiomycota</taxon>
        <taxon>Ustilaginomycotina</taxon>
        <taxon>Exobasidiomycetes</taxon>
        <taxon>Georgefischeriales</taxon>
        <taxon>Tilletiariaceae</taxon>
        <taxon>Tilletiaria</taxon>
    </lineage>
</organism>
<dbReference type="GO" id="GO:0000466">
    <property type="term" value="P:maturation of 5.8S rRNA from tricistronic rRNA transcript (SSU-rRNA, 5.8S rRNA, LSU-rRNA)"/>
    <property type="evidence" value="ECO:0007669"/>
    <property type="project" value="TreeGrafter"/>
</dbReference>
<feature type="region of interest" description="Disordered" evidence="1">
    <location>
        <begin position="467"/>
        <end position="495"/>
    </location>
</feature>
<name>A0A066VJD5_TILAU</name>
<protein>
    <recommendedName>
        <fullName evidence="7">Nucleolar pre-ribosomal-associated protein 1 C-terminal domain-containing protein</fullName>
    </recommendedName>
</protein>
<dbReference type="Pfam" id="PF26140">
    <property type="entry name" value="HEAT_URB1"/>
    <property type="match status" value="1"/>
</dbReference>
<gene>
    <name evidence="5" type="ORF">K437DRAFT_269643</name>
</gene>
<dbReference type="STRING" id="1037660.A0A066VJD5"/>
<dbReference type="Pfam" id="PF16201">
    <property type="entry name" value="NopRA1"/>
    <property type="match status" value="1"/>
</dbReference>
<dbReference type="GO" id="GO:0000463">
    <property type="term" value="P:maturation of LSU-rRNA from tricistronic rRNA transcript (SSU-rRNA, 5.8S rRNA, LSU-rRNA)"/>
    <property type="evidence" value="ECO:0007669"/>
    <property type="project" value="TreeGrafter"/>
</dbReference>
<dbReference type="Proteomes" id="UP000027361">
    <property type="component" value="Unassembled WGS sequence"/>
</dbReference>
<evidence type="ECO:0008006" key="7">
    <source>
        <dbReference type="Google" id="ProtNLM"/>
    </source>
</evidence>
<accession>A0A066VJD5</accession>
<dbReference type="OMA" id="VVWVWQS"/>
<dbReference type="InterPro" id="IPR032436">
    <property type="entry name" value="URB1_C"/>
</dbReference>
<sequence>MAVAGKRKRSEGSVPAQNSSSSSTTSKGKERALLSQDEDGGADAEHGQTCVRAPPLNAAALDTMLNTTSLDGLRSALSSLRSQTRLKSEEQPGGGGAIPSPSDPRIKLVTSYLERKGVDSIKQILKVWDLAIEKDVPSLVALPIFALSNILRLLSAHYPTHALGDAVITQLLPQSPTSEDKYKSSSSHLDQLISYLVDSRDAQRYHGQNHGGNSHRAKGNAAKNEMLTLAALTLLGSMADFSSGKYANAIFQAMPWGSKGLTRLSTARRRTNQKRALKHVKTDISGSKLAGSLAGYDERTITPSRPDIRSLYVLLLLSLLRASPSLRSSSSGNIVCKGNLLSLSPSPFSAIFRGLPQDPSWIVSQVLQCLHAHVLSDDKLPRKAKLSLMSNMSVLEPLLSMYARVGDKVDARTGLPLTHDHENEDEEDHDVGITVAQMVHHFLLAVCTHPGFGITFGDQGWYPRGGAAAANDRTGDTFSEGQQARNDEENTSAGVSKAKGLHNPILYSFLRSIPPTRTSLHSELVLRICQACPELIGAWLPNNSAPSNAINQADQKGASTSWLASSALVTRILSLPLPFGGEGRSGSASLAVKAVPPPLPSVLSNLLPSPPISRSIFMRALSSKDRLMQHAALLLLASALDRLRRFGAVCEAAFDEFEEAQAVAPRSLLLDSVEQEEHGGLAFQSIQGRWTAIWEATRAESVKLLPDPSALMAYLTQLTVTADAMTGNEADGDAPSISQGNTLLLEATLRCIWLHYEALHRSHPINSAAGGLESQNTMDVSKLLAFVTSRPDEGTSDAANVLQPVCQLHTLRSVTIVCKKDAAQRSSGSNFDIFSRGSGQHTSAEGGGAPRSNFERIVTLWFRTDDNNIRSACEELLDAAVARGPLFELKPDEWQFWLWALQPDNVRSSIDEPGLRAILAFIDECATRCGKLIHRYVEISRSLRLKEDINRDHDLPVSPLFVAVLEQFNIRMQKRLLSAEVLPQLAAYIERLVVALIGAMVDRDILLRISGQCADAAVKGEAEVGIYAASASELQAALQRGSRPLQAWQLEALARRAAALNTPYIAFELTPGQESPPQYFASLPSLALLHGYVPAGVEPPEYFALRRAIPSRQEMHLILAKESNAYLRFKACATLLPCADECQLVTVTELALANLKVIPTPGVLDELHDALSCIVSLSCPAACSKIVSNADLLLSIEPHKALPILANAARKPNVDFIHLPLPKASELGGIWKSDAGDALLSHIVSKDTASAIAINTAFANVKDHTVLQNYAETVHALVSRPGDLNLLEKIGRVCIKSVFVPRLWDTEHQKQILAERSLKIWLVKQAITPSELAAQITCQAPQNSRDVFKAGVIRMVLHLLVLSPETVAVTNLVTSVIDHSLLWLVRRFAEDASDSEATLSAIREFPALLRAASIAKLQVKPHLAEPVIEAGIRHRLSSTPQMDIVDLLCATSAIPGSTATRLATLLMSQKDFAAAARSHPAVSSVLCSLVSCGAAANGLAEHLFSIYDGTLSISDRLVFDALQTLANASGAEVWSEWTQGNAKVPLFVKLLSLDRTWMFSTCATFPRSRRFGSVSVGHAALDPIAAKSTYDPLMVLSLFSAVLCTRKLTGLDLLSLLRNNVLGVVICSLSSRSSHIRGFALTILGRTHAMLKTAAFSEQEEIVLVFDLLRDQLHYDPAAREAVPALPFSTTLFFAHAFRTIAAPANFAFPSIMRFFLQRPAYDTMDLPLLYNYLSSASDEHRQERVWILRFLCDILRSGGHVEWQLCRRRHVPELLMSMYPTLLGEAGSRHARELIEECMGIICSQSRPAQDMLRRHGMLTWIRLQQSAEERPRELWMHLAALLLRCDASHGQTFAAHAVALLQIFLDGFQRGGKVEQGQEFTCALVTLLRRLCKHDILGAALGVPASIVLDVLQALAKSKSMNRIVAADVLEATRLASTLWFQSRESFVQFGAKFAEVHAL</sequence>
<evidence type="ECO:0000259" key="4">
    <source>
        <dbReference type="Pfam" id="PF26140"/>
    </source>
</evidence>
<dbReference type="Pfam" id="PF11707">
    <property type="entry name" value="Npa1"/>
    <property type="match status" value="1"/>
</dbReference>
<evidence type="ECO:0000313" key="6">
    <source>
        <dbReference type="Proteomes" id="UP000027361"/>
    </source>
</evidence>
<dbReference type="GO" id="GO:0005730">
    <property type="term" value="C:nucleolus"/>
    <property type="evidence" value="ECO:0007669"/>
    <property type="project" value="TreeGrafter"/>
</dbReference>